<reference evidence="5 6" key="1">
    <citation type="submission" date="2019-09" db="EMBL/GenBank/DDBJ databases">
        <title>Isolation and complete genome sequencing of Methylocystis species.</title>
        <authorList>
            <person name="Rumah B.L."/>
            <person name="Stead C.E."/>
            <person name="Stevens B.C."/>
            <person name="Minton N.P."/>
            <person name="Grosse-Honebrink A."/>
            <person name="Zhang Y."/>
        </authorList>
    </citation>
    <scope>NUCLEOTIDE SEQUENCE [LARGE SCALE GENOMIC DNA]</scope>
    <source>
        <strain evidence="5 6">BRCS2</strain>
    </source>
</reference>
<dbReference type="GO" id="GO:0016740">
    <property type="term" value="F:transferase activity"/>
    <property type="evidence" value="ECO:0007669"/>
    <property type="project" value="UniProtKB-KW"/>
</dbReference>
<organism evidence="5 6">
    <name type="scientific">Methylocystis parvus</name>
    <dbReference type="NCBI Taxonomy" id="134"/>
    <lineage>
        <taxon>Bacteria</taxon>
        <taxon>Pseudomonadati</taxon>
        <taxon>Pseudomonadota</taxon>
        <taxon>Alphaproteobacteria</taxon>
        <taxon>Hyphomicrobiales</taxon>
        <taxon>Methylocystaceae</taxon>
        <taxon>Methylocystis</taxon>
    </lineage>
</organism>
<proteinExistence type="inferred from homology"/>
<gene>
    <name evidence="5" type="ORF">F7D14_12370</name>
</gene>
<dbReference type="Proteomes" id="UP000422569">
    <property type="component" value="Chromosome"/>
</dbReference>
<feature type="chain" id="PRO_5025583186" evidence="3">
    <location>
        <begin position="30"/>
        <end position="783"/>
    </location>
</feature>
<dbReference type="GO" id="GO:0000272">
    <property type="term" value="P:polysaccharide catabolic process"/>
    <property type="evidence" value="ECO:0007669"/>
    <property type="project" value="InterPro"/>
</dbReference>
<keyword evidence="5" id="KW-0808">Transferase</keyword>
<evidence type="ECO:0000313" key="6">
    <source>
        <dbReference type="Proteomes" id="UP000422569"/>
    </source>
</evidence>
<dbReference type="PANTHER" id="PTHR42693:SF33">
    <property type="entry name" value="ARYLSULFATASE"/>
    <property type="match status" value="1"/>
</dbReference>
<dbReference type="PANTHER" id="PTHR42693">
    <property type="entry name" value="ARYLSULFATASE FAMILY MEMBER"/>
    <property type="match status" value="1"/>
</dbReference>
<dbReference type="Gene3D" id="1.10.1330.10">
    <property type="entry name" value="Dockerin domain"/>
    <property type="match status" value="1"/>
</dbReference>
<dbReference type="Gene3D" id="3.40.720.10">
    <property type="entry name" value="Alkaline Phosphatase, subunit A"/>
    <property type="match status" value="2"/>
</dbReference>
<dbReference type="GO" id="GO:0004065">
    <property type="term" value="F:arylsulfatase activity"/>
    <property type="evidence" value="ECO:0007669"/>
    <property type="project" value="TreeGrafter"/>
</dbReference>
<dbReference type="SUPFAM" id="SSF63446">
    <property type="entry name" value="Type I dockerin domain"/>
    <property type="match status" value="1"/>
</dbReference>
<name>A0A6B8M5I1_9HYPH</name>
<dbReference type="InterPro" id="IPR036439">
    <property type="entry name" value="Dockerin_dom_sf"/>
</dbReference>
<evidence type="ECO:0000259" key="4">
    <source>
        <dbReference type="Pfam" id="PF00884"/>
    </source>
</evidence>
<dbReference type="SUPFAM" id="SSF53649">
    <property type="entry name" value="Alkaline phosphatase-like"/>
    <property type="match status" value="1"/>
</dbReference>
<evidence type="ECO:0000256" key="2">
    <source>
        <dbReference type="SAM" id="MobiDB-lite"/>
    </source>
</evidence>
<keyword evidence="5" id="KW-0378">Hydrolase</keyword>
<feature type="region of interest" description="Disordered" evidence="2">
    <location>
        <begin position="753"/>
        <end position="783"/>
    </location>
</feature>
<dbReference type="InterPro" id="IPR000917">
    <property type="entry name" value="Sulfatase_N"/>
</dbReference>
<dbReference type="RefSeq" id="WP_016921981.1">
    <property type="nucleotide sequence ID" value="NZ_CP044331.1"/>
</dbReference>
<protein>
    <submittedName>
        <fullName evidence="5">Sulfatase-like hydrolase/transferase</fullName>
    </submittedName>
</protein>
<dbReference type="KEGG" id="mpar:F7D14_12370"/>
<comment type="similarity">
    <text evidence="1">Belongs to the sulfatase family.</text>
</comment>
<dbReference type="Pfam" id="PF00884">
    <property type="entry name" value="Sulfatase"/>
    <property type="match status" value="1"/>
</dbReference>
<accession>A0A6B8M5I1</accession>
<dbReference type="InterPro" id="IPR017850">
    <property type="entry name" value="Alkaline_phosphatase_core_sf"/>
</dbReference>
<dbReference type="AlphaFoldDB" id="A0A6B8M5I1"/>
<evidence type="ECO:0000256" key="1">
    <source>
        <dbReference type="ARBA" id="ARBA00008779"/>
    </source>
</evidence>
<evidence type="ECO:0000313" key="5">
    <source>
        <dbReference type="EMBL" id="QGM98191.1"/>
    </source>
</evidence>
<feature type="domain" description="Sulfatase N-terminal" evidence="4">
    <location>
        <begin position="43"/>
        <end position="460"/>
    </location>
</feature>
<feature type="signal peptide" evidence="3">
    <location>
        <begin position="1"/>
        <end position="29"/>
    </location>
</feature>
<evidence type="ECO:0000256" key="3">
    <source>
        <dbReference type="SAM" id="SignalP"/>
    </source>
</evidence>
<dbReference type="EMBL" id="CP044331">
    <property type="protein sequence ID" value="QGM98191.1"/>
    <property type="molecule type" value="Genomic_DNA"/>
</dbReference>
<sequence>MRFSDSLLFSRPIAVFAAAMASLAGGASAQSIGQYPPSSSRLPNILMILTDDVGIDQIRTMGYGGVTAPPTPNIDAIANAGVRFRDMWAMPACSTSRGVLYTGRYPLRTNLYAALGPSDLANSMISPWEETLPKLMKRAGYTNALFGKFHVGLQGNDPFKLAMPASLGWDYFSGWLDETGDPSSIDTTAGGVGAQGQYVWGYVPGSRNGGADFGACYAPNLTCRAMSASYGDKNPPGRACRDDGGIFVPGVSCQGSTPANLLFGTLSAHYVSPLVINRGATIEQPPPTDQRARTYRNIQATNDAIAWIRQQQGGGRPWMATLAVATVHTPLQAPPLSRLPANALDTNGLDPSNPTTGFILSNQMIEAMDADVGRLLTETGLAARNAMGKLHFQLEAANTMVIYVNDNGSLGSTVRLPFDATRAKGTPYQTGVWTPLAIAGPLVNQPGRSVTSMVNIADLYELFGEMAGLNVHSIVTRKLDSRPMLAYLRNPGQPEIRQSNFTQVGPNIQANGGVNGPCQFANSCSQIPVTKSVCEDNGGVWFGQGATGTYPTSGGTPIPTEGFTYCCQVQVWLNDNGYEPTKVNPEIGVALRNALGYKLVRNNMKNYSTATNSCVETTSDELYFVDESVPVPLIDKEERLIPTPYNALQQQNYDALSKELDAILASQPACPGDGNGDGVVNQQDVSDYNWMASLSGGASSWYDVNRDGLTNSADLSIIQANLGTVCGARAGIGSTSAVPGIFANSGAGAAGSGGASGGGAAASHPAPAAPPSGAPLGTALRAH</sequence>
<keyword evidence="6" id="KW-1185">Reference proteome</keyword>
<keyword evidence="3" id="KW-0732">Signal</keyword>
<dbReference type="InterPro" id="IPR050738">
    <property type="entry name" value="Sulfatase"/>
</dbReference>